<evidence type="ECO:0000256" key="3">
    <source>
        <dbReference type="ARBA" id="ARBA00005656"/>
    </source>
</evidence>
<evidence type="ECO:0000256" key="5">
    <source>
        <dbReference type="ARBA" id="ARBA00021528"/>
    </source>
</evidence>
<dbReference type="Pfam" id="PF01515">
    <property type="entry name" value="PTA_PTB"/>
    <property type="match status" value="1"/>
</dbReference>
<dbReference type="PIRSF" id="PIRSF000428">
    <property type="entry name" value="P_Ac_trans"/>
    <property type="match status" value="1"/>
</dbReference>
<proteinExistence type="inferred from homology"/>
<dbReference type="InterPro" id="IPR002505">
    <property type="entry name" value="PTA_PTB"/>
</dbReference>
<dbReference type="RefSeq" id="WP_142853374.1">
    <property type="nucleotide sequence ID" value="NZ_FXWW01000001.1"/>
</dbReference>
<evidence type="ECO:0000256" key="8">
    <source>
        <dbReference type="ARBA" id="ARBA00031108"/>
    </source>
</evidence>
<name>A0A545SSK3_9RHOB</name>
<organism evidence="10 11">
    <name type="scientific">Aliiroseovarius halocynthiae</name>
    <dbReference type="NCBI Taxonomy" id="985055"/>
    <lineage>
        <taxon>Bacteria</taxon>
        <taxon>Pseudomonadati</taxon>
        <taxon>Pseudomonadota</taxon>
        <taxon>Alphaproteobacteria</taxon>
        <taxon>Rhodobacterales</taxon>
        <taxon>Paracoccaceae</taxon>
        <taxon>Aliiroseovarius</taxon>
    </lineage>
</organism>
<protein>
    <recommendedName>
        <fullName evidence="5">Phosphate acetyltransferase</fullName>
        <ecNumber evidence="4">2.3.1.8</ecNumber>
    </recommendedName>
    <alternativeName>
        <fullName evidence="8">Phosphotransacetylase</fullName>
    </alternativeName>
</protein>
<evidence type="ECO:0000313" key="11">
    <source>
        <dbReference type="Proteomes" id="UP000315816"/>
    </source>
</evidence>
<gene>
    <name evidence="10" type="primary">pta</name>
    <name evidence="10" type="ORF">FIL88_08870</name>
</gene>
<dbReference type="OrthoDB" id="9808984at2"/>
<evidence type="ECO:0000256" key="1">
    <source>
        <dbReference type="ARBA" id="ARBA00000705"/>
    </source>
</evidence>
<evidence type="ECO:0000256" key="2">
    <source>
        <dbReference type="ARBA" id="ARBA00004989"/>
    </source>
</evidence>
<dbReference type="Proteomes" id="UP000315816">
    <property type="component" value="Unassembled WGS sequence"/>
</dbReference>
<keyword evidence="6 10" id="KW-0808">Transferase</keyword>
<comment type="catalytic activity">
    <reaction evidence="1">
        <text>acetyl-CoA + phosphate = acetyl phosphate + CoA</text>
        <dbReference type="Rhea" id="RHEA:19521"/>
        <dbReference type="ChEBI" id="CHEBI:22191"/>
        <dbReference type="ChEBI" id="CHEBI:43474"/>
        <dbReference type="ChEBI" id="CHEBI:57287"/>
        <dbReference type="ChEBI" id="CHEBI:57288"/>
        <dbReference type="EC" id="2.3.1.8"/>
    </reaction>
</comment>
<evidence type="ECO:0000256" key="4">
    <source>
        <dbReference type="ARBA" id="ARBA00012707"/>
    </source>
</evidence>
<dbReference type="PANTHER" id="PTHR43356:SF3">
    <property type="entry name" value="PHOSPHATE ACETYLTRANSFERASE"/>
    <property type="match status" value="1"/>
</dbReference>
<dbReference type="SUPFAM" id="SSF53659">
    <property type="entry name" value="Isocitrate/Isopropylmalate dehydrogenase-like"/>
    <property type="match status" value="1"/>
</dbReference>
<dbReference type="Gene3D" id="3.40.50.10750">
    <property type="entry name" value="Isocitrate/Isopropylmalate dehydrogenase-like"/>
    <property type="match status" value="1"/>
</dbReference>
<accession>A0A545SSK3</accession>
<dbReference type="EC" id="2.3.1.8" evidence="4"/>
<feature type="domain" description="Phosphate acetyl/butaryl transferase" evidence="9">
    <location>
        <begin position="5"/>
        <end position="327"/>
    </location>
</feature>
<evidence type="ECO:0000256" key="6">
    <source>
        <dbReference type="ARBA" id="ARBA00022679"/>
    </source>
</evidence>
<dbReference type="InterPro" id="IPR050500">
    <property type="entry name" value="Phos_Acetyltrans/Butyryltrans"/>
</dbReference>
<reference evidence="10 11" key="1">
    <citation type="submission" date="2019-06" db="EMBL/GenBank/DDBJ databases">
        <title>A novel species of marine bacteria.</title>
        <authorList>
            <person name="Wang Y."/>
        </authorList>
    </citation>
    <scope>NUCLEOTIDE SEQUENCE [LARGE SCALE GENOMIC DNA]</scope>
    <source>
        <strain evidence="10 11">MA1-10</strain>
    </source>
</reference>
<dbReference type="InterPro" id="IPR012147">
    <property type="entry name" value="P_Ac_Bu_trans"/>
</dbReference>
<comment type="pathway">
    <text evidence="2">Metabolic intermediate biosynthesis; acetyl-CoA biosynthesis; acetyl-CoA from acetate: step 2/2.</text>
</comment>
<dbReference type="InterPro" id="IPR042112">
    <property type="entry name" value="P_AcTrfase_dom2"/>
</dbReference>
<evidence type="ECO:0000256" key="7">
    <source>
        <dbReference type="ARBA" id="ARBA00023315"/>
    </source>
</evidence>
<dbReference type="InterPro" id="IPR042113">
    <property type="entry name" value="P_AcTrfase_dom1"/>
</dbReference>
<dbReference type="EMBL" id="VICH01000005">
    <property type="protein sequence ID" value="TQV67942.1"/>
    <property type="molecule type" value="Genomic_DNA"/>
</dbReference>
<dbReference type="InterPro" id="IPR004614">
    <property type="entry name" value="P_AcTrfase"/>
</dbReference>
<evidence type="ECO:0000259" key="9">
    <source>
        <dbReference type="Pfam" id="PF01515"/>
    </source>
</evidence>
<evidence type="ECO:0000313" key="10">
    <source>
        <dbReference type="EMBL" id="TQV67942.1"/>
    </source>
</evidence>
<sequence>MKPLETLLKNAARTNLRIILSEGSDPRAVSAGHQAAAQGIARIGLVGDSASIKAEFEAQGIEIIDGIDIHDPSTSPLRNELAALYYQLRQHKGVTHDDAQAAVDLPHIFAALLVKSGHADGTVGGAVATTADIVRAAIQIIGTKPDTKLISSFFLMLFCKEHHDRKGAMIFADSGLVVDPSADEMAQIALSSANSFQRLIGETPRVAMLSFSTRGSAEHDAVSKVVTATETARSRAPELLIDGELQFDAAFVPDVAARKAQDSPLQGNANVFIFPNLESGNIAYKIAQRMGGAEAIGPILQGLAKPANDLSRGCSAEDILHMIAVTAAQASDSD</sequence>
<dbReference type="NCBIfam" id="NF007233">
    <property type="entry name" value="PRK09653.1"/>
    <property type="match status" value="1"/>
</dbReference>
<dbReference type="AlphaFoldDB" id="A0A545SSK3"/>
<keyword evidence="11" id="KW-1185">Reference proteome</keyword>
<comment type="similarity">
    <text evidence="3">Belongs to the phosphate acetyltransferase and butyryltransferase family.</text>
</comment>
<comment type="caution">
    <text evidence="10">The sequence shown here is derived from an EMBL/GenBank/DDBJ whole genome shotgun (WGS) entry which is preliminary data.</text>
</comment>
<dbReference type="GO" id="GO:0008959">
    <property type="term" value="F:phosphate acetyltransferase activity"/>
    <property type="evidence" value="ECO:0007669"/>
    <property type="project" value="UniProtKB-EC"/>
</dbReference>
<keyword evidence="7 10" id="KW-0012">Acyltransferase</keyword>
<dbReference type="PANTHER" id="PTHR43356">
    <property type="entry name" value="PHOSPHATE ACETYLTRANSFERASE"/>
    <property type="match status" value="1"/>
</dbReference>
<dbReference type="NCBIfam" id="TIGR00651">
    <property type="entry name" value="pta"/>
    <property type="match status" value="1"/>
</dbReference>
<dbReference type="Gene3D" id="3.40.50.10950">
    <property type="match status" value="1"/>
</dbReference>